<dbReference type="EMBL" id="JH930476">
    <property type="protein sequence ID" value="EKM51777.1"/>
    <property type="molecule type" value="Genomic_DNA"/>
</dbReference>
<dbReference type="GeneID" id="18918189"/>
<evidence type="ECO:0000256" key="1">
    <source>
        <dbReference type="SAM" id="MobiDB-lite"/>
    </source>
</evidence>
<dbReference type="InParanoid" id="K5WN81"/>
<dbReference type="OrthoDB" id="3215388at2759"/>
<feature type="region of interest" description="Disordered" evidence="1">
    <location>
        <begin position="12"/>
        <end position="37"/>
    </location>
</feature>
<feature type="region of interest" description="Disordered" evidence="1">
    <location>
        <begin position="63"/>
        <end position="91"/>
    </location>
</feature>
<feature type="compositionally biased region" description="Low complexity" evidence="1">
    <location>
        <begin position="12"/>
        <end position="25"/>
    </location>
</feature>
<sequence>MPFFSHKFNFSASTTTLSSTVSTPSNASTTSLLKQSRPEKDYFTASGTLQSLYGFGGAAPTLPTMAKPSKSTKSKSASEKATTAKTSTRGQEKDFEAAYGALSSMYGFGGAAIAPTPVRSTSK</sequence>
<dbReference type="Proteomes" id="UP000008370">
    <property type="component" value="Unassembled WGS sequence"/>
</dbReference>
<evidence type="ECO:0000313" key="3">
    <source>
        <dbReference type="Proteomes" id="UP000008370"/>
    </source>
</evidence>
<dbReference type="KEGG" id="pco:PHACADRAFT_262114"/>
<reference evidence="2 3" key="1">
    <citation type="journal article" date="2012" name="BMC Genomics">
        <title>Comparative genomics of the white-rot fungi, Phanerochaete carnosa and P. chrysosporium, to elucidate the genetic basis of the distinct wood types they colonize.</title>
        <authorList>
            <person name="Suzuki H."/>
            <person name="MacDonald J."/>
            <person name="Syed K."/>
            <person name="Salamov A."/>
            <person name="Hori C."/>
            <person name="Aerts A."/>
            <person name="Henrissat B."/>
            <person name="Wiebenga A."/>
            <person name="vanKuyk P.A."/>
            <person name="Barry K."/>
            <person name="Lindquist E."/>
            <person name="LaButti K."/>
            <person name="Lapidus A."/>
            <person name="Lucas S."/>
            <person name="Coutinho P."/>
            <person name="Gong Y."/>
            <person name="Samejima M."/>
            <person name="Mahadevan R."/>
            <person name="Abou-Zaid M."/>
            <person name="de Vries R.P."/>
            <person name="Igarashi K."/>
            <person name="Yadav J.S."/>
            <person name="Grigoriev I.V."/>
            <person name="Master E.R."/>
        </authorList>
    </citation>
    <scope>NUCLEOTIDE SEQUENCE [LARGE SCALE GENOMIC DNA]</scope>
    <source>
        <strain evidence="2 3">HHB-10118-sp</strain>
    </source>
</reference>
<protein>
    <submittedName>
        <fullName evidence="2">Uncharacterized protein</fullName>
    </submittedName>
</protein>
<feature type="compositionally biased region" description="Low complexity" evidence="1">
    <location>
        <begin position="64"/>
        <end position="88"/>
    </location>
</feature>
<organism evidence="2 3">
    <name type="scientific">Phanerochaete carnosa (strain HHB-10118-sp)</name>
    <name type="common">White-rot fungus</name>
    <name type="synonym">Peniophora carnosa</name>
    <dbReference type="NCBI Taxonomy" id="650164"/>
    <lineage>
        <taxon>Eukaryota</taxon>
        <taxon>Fungi</taxon>
        <taxon>Dikarya</taxon>
        <taxon>Basidiomycota</taxon>
        <taxon>Agaricomycotina</taxon>
        <taxon>Agaricomycetes</taxon>
        <taxon>Polyporales</taxon>
        <taxon>Phanerochaetaceae</taxon>
        <taxon>Phanerochaete</taxon>
    </lineage>
</organism>
<keyword evidence="3" id="KW-1185">Reference proteome</keyword>
<dbReference type="AlphaFoldDB" id="K5WN81"/>
<evidence type="ECO:0000313" key="2">
    <source>
        <dbReference type="EMBL" id="EKM51777.1"/>
    </source>
</evidence>
<gene>
    <name evidence="2" type="ORF">PHACADRAFT_262114</name>
</gene>
<name>K5WN81_PHACS</name>
<accession>K5WN81</accession>
<dbReference type="RefSeq" id="XP_007399576.1">
    <property type="nucleotide sequence ID" value="XM_007399514.1"/>
</dbReference>
<proteinExistence type="predicted"/>
<dbReference type="HOGENOM" id="CLU_143651_0_0_1"/>